<feature type="domain" description="Isochorismatase-like" evidence="2">
    <location>
        <begin position="23"/>
        <end position="194"/>
    </location>
</feature>
<organism evidence="3 5">
    <name type="scientific">Curtobacterium luteum</name>
    <dbReference type="NCBI Taxonomy" id="33881"/>
    <lineage>
        <taxon>Bacteria</taxon>
        <taxon>Bacillati</taxon>
        <taxon>Actinomycetota</taxon>
        <taxon>Actinomycetes</taxon>
        <taxon>Micrococcales</taxon>
        <taxon>Microbacteriaceae</taxon>
        <taxon>Curtobacterium</taxon>
    </lineage>
</organism>
<dbReference type="Gene3D" id="3.40.50.850">
    <property type="entry name" value="Isochorismatase-like"/>
    <property type="match status" value="1"/>
</dbReference>
<dbReference type="Proteomes" id="UP000648535">
    <property type="component" value="Unassembled WGS sequence"/>
</dbReference>
<dbReference type="EMBL" id="BMOI01000016">
    <property type="protein sequence ID" value="GGL10358.1"/>
    <property type="molecule type" value="Genomic_DNA"/>
</dbReference>
<evidence type="ECO:0000313" key="3">
    <source>
        <dbReference type="EMBL" id="GGL10358.1"/>
    </source>
</evidence>
<protein>
    <submittedName>
        <fullName evidence="4">Maleamate amidohydrolase</fullName>
        <ecNumber evidence="4">3.5.1.107</ecNumber>
    </submittedName>
    <submittedName>
        <fullName evidence="3">N-carbamoylsarcosine amidase</fullName>
    </submittedName>
</protein>
<evidence type="ECO:0000259" key="2">
    <source>
        <dbReference type="Pfam" id="PF00857"/>
    </source>
</evidence>
<sequence length="207" mass="21706">MTDDHEDYAAAGYTGTLEPGRRAALVVVDPVTAYVDRTCGLYAGVEEPVDRMRELTAAARAAGVHVAVTTMALSADGSNAGVFFRKVPALTAYLPGAPTGAFIEGLAPEPGDTLVQKQYPSAFFGTSLAAELVARGVDTLFIAGLSTSGCVRATATDAMQHGFVPIVVREAVGDRLPSVHEANLFDIAAKIGEVWPMDRVLAHWSVS</sequence>
<dbReference type="Proteomes" id="UP000746584">
    <property type="component" value="Unassembled WGS sequence"/>
</dbReference>
<dbReference type="GO" id="GO:0016787">
    <property type="term" value="F:hydrolase activity"/>
    <property type="evidence" value="ECO:0007669"/>
    <property type="project" value="UniProtKB-KW"/>
</dbReference>
<accession>A0A8H9GAS6</accession>
<dbReference type="EC" id="3.5.1.107" evidence="4"/>
<dbReference type="SUPFAM" id="SSF52499">
    <property type="entry name" value="Isochorismatase-like hydrolases"/>
    <property type="match status" value="1"/>
</dbReference>
<evidence type="ECO:0000256" key="1">
    <source>
        <dbReference type="ARBA" id="ARBA00022801"/>
    </source>
</evidence>
<dbReference type="InterPro" id="IPR000868">
    <property type="entry name" value="Isochorismatase-like_dom"/>
</dbReference>
<reference evidence="3" key="1">
    <citation type="journal article" date="2014" name="Int. J. Syst. Evol. Microbiol.">
        <title>Complete genome sequence of Corynebacterium casei LMG S-19264T (=DSM 44701T), isolated from a smear-ripened cheese.</title>
        <authorList>
            <consortium name="US DOE Joint Genome Institute (JGI-PGF)"/>
            <person name="Walter F."/>
            <person name="Albersmeier A."/>
            <person name="Kalinowski J."/>
            <person name="Ruckert C."/>
        </authorList>
    </citation>
    <scope>NUCLEOTIDE SEQUENCE</scope>
    <source>
        <strain evidence="3">JCM 1480</strain>
    </source>
</reference>
<evidence type="ECO:0000313" key="6">
    <source>
        <dbReference type="Proteomes" id="UP000746584"/>
    </source>
</evidence>
<dbReference type="PANTHER" id="PTHR43540:SF1">
    <property type="entry name" value="ISOCHORISMATASE HYDROLASE"/>
    <property type="match status" value="1"/>
</dbReference>
<name>A0A8H9GAS6_9MICO</name>
<dbReference type="AlphaFoldDB" id="A0A8H9GAS6"/>
<keyword evidence="6" id="KW-1185">Reference proteome</keyword>
<dbReference type="InterPro" id="IPR050272">
    <property type="entry name" value="Isochorismatase-like_hydrls"/>
</dbReference>
<gene>
    <name evidence="3" type="ORF">GCM10009769_30520</name>
    <name evidence="4" type="ORF">JOE58_001901</name>
</gene>
<keyword evidence="1 4" id="KW-0378">Hydrolase</keyword>
<dbReference type="EMBL" id="JAFBCG010000001">
    <property type="protein sequence ID" value="MBM7802650.1"/>
    <property type="molecule type" value="Genomic_DNA"/>
</dbReference>
<evidence type="ECO:0000313" key="5">
    <source>
        <dbReference type="Proteomes" id="UP000648535"/>
    </source>
</evidence>
<comment type="caution">
    <text evidence="3">The sequence shown here is derived from an EMBL/GenBank/DDBJ whole genome shotgun (WGS) entry which is preliminary data.</text>
</comment>
<reference evidence="3" key="2">
    <citation type="submission" date="2020-09" db="EMBL/GenBank/DDBJ databases">
        <authorList>
            <person name="Sun Q."/>
            <person name="Ohkuma M."/>
        </authorList>
    </citation>
    <scope>NUCLEOTIDE SEQUENCE</scope>
    <source>
        <strain evidence="3">JCM 1480</strain>
    </source>
</reference>
<dbReference type="RefSeq" id="WP_175327546.1">
    <property type="nucleotide sequence ID" value="NZ_BMOI01000016.1"/>
</dbReference>
<dbReference type="Pfam" id="PF00857">
    <property type="entry name" value="Isochorismatase"/>
    <property type="match status" value="1"/>
</dbReference>
<proteinExistence type="predicted"/>
<dbReference type="PANTHER" id="PTHR43540">
    <property type="entry name" value="PEROXYUREIDOACRYLATE/UREIDOACRYLATE AMIDOHYDROLASE-RELATED"/>
    <property type="match status" value="1"/>
</dbReference>
<reference evidence="4 6" key="3">
    <citation type="submission" date="2021-01" db="EMBL/GenBank/DDBJ databases">
        <title>Sequencing the genomes of 1000 actinobacteria strains.</title>
        <authorList>
            <person name="Klenk H.-P."/>
        </authorList>
    </citation>
    <scope>NUCLEOTIDE SEQUENCE [LARGE SCALE GENOMIC DNA]</scope>
    <source>
        <strain evidence="4 6">DSM 20542</strain>
    </source>
</reference>
<dbReference type="InterPro" id="IPR036380">
    <property type="entry name" value="Isochorismatase-like_sf"/>
</dbReference>
<evidence type="ECO:0000313" key="4">
    <source>
        <dbReference type="EMBL" id="MBM7802650.1"/>
    </source>
</evidence>